<organism evidence="1 2">
    <name type="scientific">Brachyspira aalborgi</name>
    <dbReference type="NCBI Taxonomy" id="29522"/>
    <lineage>
        <taxon>Bacteria</taxon>
        <taxon>Pseudomonadati</taxon>
        <taxon>Spirochaetota</taxon>
        <taxon>Spirochaetia</taxon>
        <taxon>Brachyspirales</taxon>
        <taxon>Brachyspiraceae</taxon>
        <taxon>Brachyspira</taxon>
    </lineage>
</organism>
<evidence type="ECO:0000313" key="2">
    <source>
        <dbReference type="Proteomes" id="UP000325002"/>
    </source>
</evidence>
<dbReference type="InterPro" id="IPR038666">
    <property type="entry name" value="SSP1_head-tail_sf"/>
</dbReference>
<dbReference type="InterPro" id="IPR008767">
    <property type="entry name" value="Phage_SPP1_head-tail_adaptor"/>
</dbReference>
<dbReference type="Gene3D" id="2.40.10.270">
    <property type="entry name" value="Bacteriophage SPP1 head-tail adaptor protein"/>
    <property type="match status" value="1"/>
</dbReference>
<dbReference type="Pfam" id="PF05521">
    <property type="entry name" value="Phage_HCP"/>
    <property type="match status" value="1"/>
</dbReference>
<dbReference type="AlphaFoldDB" id="A0A5C8FX58"/>
<evidence type="ECO:0000313" key="1">
    <source>
        <dbReference type="EMBL" id="TXJ39037.1"/>
    </source>
</evidence>
<name>A0A5C8FX58_9SPIR</name>
<dbReference type="EMBL" id="SAYD01000018">
    <property type="protein sequence ID" value="TXJ39037.1"/>
    <property type="molecule type" value="Genomic_DNA"/>
</dbReference>
<dbReference type="Proteomes" id="UP000325002">
    <property type="component" value="Unassembled WGS sequence"/>
</dbReference>
<sequence>MKCGELINTITFYKTQYIENGDGTGKKELVEIRKVKCKVSDITYKDIEEGKRKDIKRTLKVYTYYFKEFEEKGLKAKINRRMPACGDDNDIYEIIYRENVGFKNRELIFTLTN</sequence>
<accession>A0A5C8FX58</accession>
<protein>
    <submittedName>
        <fullName evidence="1">Head-tail adaptor protein</fullName>
    </submittedName>
</protein>
<comment type="caution">
    <text evidence="1">The sequence shown here is derived from an EMBL/GenBank/DDBJ whole genome shotgun (WGS) entry which is preliminary data.</text>
</comment>
<gene>
    <name evidence="1" type="ORF">EPJ81_07935</name>
</gene>
<dbReference type="RefSeq" id="WP_147544669.1">
    <property type="nucleotide sequence ID" value="NZ_SAYD01000018.1"/>
</dbReference>
<proteinExistence type="predicted"/>
<reference evidence="1 2" key="1">
    <citation type="journal article" date="1992" name="Lakartidningen">
        <title>[Penicillin V and not amoxicillin is the first choice preparation in acute otitis].</title>
        <authorList>
            <person name="Kamme C."/>
            <person name="Lundgren K."/>
            <person name="Prellner K."/>
        </authorList>
    </citation>
    <scope>NUCLEOTIDE SEQUENCE [LARGE SCALE GENOMIC DNA]</scope>
    <source>
        <strain evidence="1 2">PC3997IV</strain>
    </source>
</reference>